<dbReference type="InterPro" id="IPR002625">
    <property type="entry name" value="Smr_dom"/>
</dbReference>
<name>A0A916X8E0_9HYPH</name>
<accession>A0A916X8E0</accession>
<feature type="compositionally biased region" description="Pro residues" evidence="1">
    <location>
        <begin position="28"/>
        <end position="50"/>
    </location>
</feature>
<dbReference type="PROSITE" id="PS50828">
    <property type="entry name" value="SMR"/>
    <property type="match status" value="1"/>
</dbReference>
<dbReference type="AlphaFoldDB" id="A0A916X8E0"/>
<dbReference type="EMBL" id="BMGG01000001">
    <property type="protein sequence ID" value="GGC51681.1"/>
    <property type="molecule type" value="Genomic_DNA"/>
</dbReference>
<dbReference type="SUPFAM" id="SSF160443">
    <property type="entry name" value="SMR domain-like"/>
    <property type="match status" value="1"/>
</dbReference>
<dbReference type="SMART" id="SM00463">
    <property type="entry name" value="SMR"/>
    <property type="match status" value="1"/>
</dbReference>
<evidence type="ECO:0000256" key="1">
    <source>
        <dbReference type="SAM" id="MobiDB-lite"/>
    </source>
</evidence>
<gene>
    <name evidence="3" type="ORF">GCM10010994_08530</name>
</gene>
<sequence>MAGRRSRNLRRDELALWALVMRSVTPLPGRPPLAEPQPEPAPAQAAPPAPTADAPRAEVARPRVAAPPGPLERRLRLALKRGALPIDAVLDLHGMRQDEAHRALTRFLVDAGRRGERIVLVITGKGGVEPDIARSGERGVLRRLVPHWLAQPNLRGLVAGVEEAGQRHGGSGALYVRLRRPRL</sequence>
<evidence type="ECO:0000259" key="2">
    <source>
        <dbReference type="PROSITE" id="PS50828"/>
    </source>
</evidence>
<reference evidence="3" key="2">
    <citation type="submission" date="2020-09" db="EMBL/GenBank/DDBJ databases">
        <authorList>
            <person name="Sun Q."/>
            <person name="Zhou Y."/>
        </authorList>
    </citation>
    <scope>NUCLEOTIDE SEQUENCE</scope>
    <source>
        <strain evidence="3">CGMCC 1.12919</strain>
    </source>
</reference>
<comment type="caution">
    <text evidence="3">The sequence shown here is derived from an EMBL/GenBank/DDBJ whole genome shotgun (WGS) entry which is preliminary data.</text>
</comment>
<dbReference type="InterPro" id="IPR036063">
    <property type="entry name" value="Smr_dom_sf"/>
</dbReference>
<dbReference type="Gene3D" id="3.30.1370.110">
    <property type="match status" value="1"/>
</dbReference>
<evidence type="ECO:0000313" key="4">
    <source>
        <dbReference type="Proteomes" id="UP000637002"/>
    </source>
</evidence>
<evidence type="ECO:0000313" key="3">
    <source>
        <dbReference type="EMBL" id="GGC51681.1"/>
    </source>
</evidence>
<keyword evidence="4" id="KW-1185">Reference proteome</keyword>
<dbReference type="PANTHER" id="PTHR35562">
    <property type="entry name" value="DNA ENDONUCLEASE SMRA-RELATED"/>
    <property type="match status" value="1"/>
</dbReference>
<reference evidence="3" key="1">
    <citation type="journal article" date="2014" name="Int. J. Syst. Evol. Microbiol.">
        <title>Complete genome sequence of Corynebacterium casei LMG S-19264T (=DSM 44701T), isolated from a smear-ripened cheese.</title>
        <authorList>
            <consortium name="US DOE Joint Genome Institute (JGI-PGF)"/>
            <person name="Walter F."/>
            <person name="Albersmeier A."/>
            <person name="Kalinowski J."/>
            <person name="Ruckert C."/>
        </authorList>
    </citation>
    <scope>NUCLEOTIDE SEQUENCE</scope>
    <source>
        <strain evidence="3">CGMCC 1.12919</strain>
    </source>
</reference>
<dbReference type="RefSeq" id="WP_188607827.1">
    <property type="nucleotide sequence ID" value="NZ_BMGG01000001.1"/>
</dbReference>
<feature type="domain" description="Smr" evidence="2">
    <location>
        <begin position="90"/>
        <end position="179"/>
    </location>
</feature>
<proteinExistence type="predicted"/>
<feature type="region of interest" description="Disordered" evidence="1">
    <location>
        <begin position="27"/>
        <end position="67"/>
    </location>
</feature>
<dbReference type="PANTHER" id="PTHR35562:SF2">
    <property type="entry name" value="DNA ENDONUCLEASE SMRA-RELATED"/>
    <property type="match status" value="1"/>
</dbReference>
<protein>
    <submittedName>
        <fullName evidence="3">DNA mismatch repair protein MutS</fullName>
    </submittedName>
</protein>
<organism evidence="3 4">
    <name type="scientific">Chelatococcus reniformis</name>
    <dbReference type="NCBI Taxonomy" id="1494448"/>
    <lineage>
        <taxon>Bacteria</taxon>
        <taxon>Pseudomonadati</taxon>
        <taxon>Pseudomonadota</taxon>
        <taxon>Alphaproteobacteria</taxon>
        <taxon>Hyphomicrobiales</taxon>
        <taxon>Chelatococcaceae</taxon>
        <taxon>Chelatococcus</taxon>
    </lineage>
</organism>
<dbReference type="Pfam" id="PF01713">
    <property type="entry name" value="Smr"/>
    <property type="match status" value="1"/>
</dbReference>
<dbReference type="Proteomes" id="UP000637002">
    <property type="component" value="Unassembled WGS sequence"/>
</dbReference>